<evidence type="ECO:0000256" key="1">
    <source>
        <dbReference type="ARBA" id="ARBA00022679"/>
    </source>
</evidence>
<dbReference type="InterPro" id="IPR001173">
    <property type="entry name" value="Glyco_trans_2-like"/>
</dbReference>
<dbReference type="Proteomes" id="UP000318297">
    <property type="component" value="Unassembled WGS sequence"/>
</dbReference>
<evidence type="ECO:0000259" key="2">
    <source>
        <dbReference type="Pfam" id="PF00535"/>
    </source>
</evidence>
<dbReference type="InterPro" id="IPR027791">
    <property type="entry name" value="Galactosyl_T_C"/>
</dbReference>
<evidence type="ECO:0000313" key="4">
    <source>
        <dbReference type="EMBL" id="TWE11994.1"/>
    </source>
</evidence>
<dbReference type="SUPFAM" id="SSF53448">
    <property type="entry name" value="Nucleotide-diphospho-sugar transferases"/>
    <property type="match status" value="1"/>
</dbReference>
<feature type="domain" description="Galactosyltransferase C-terminal" evidence="3">
    <location>
        <begin position="147"/>
        <end position="200"/>
    </location>
</feature>
<accession>A0A561E8P4</accession>
<dbReference type="PANTHER" id="PTHR43685:SF3">
    <property type="entry name" value="SLR2126 PROTEIN"/>
    <property type="match status" value="1"/>
</dbReference>
<dbReference type="RefSeq" id="WP_145225646.1">
    <property type="nucleotide sequence ID" value="NZ_VIVQ01000001.1"/>
</dbReference>
<dbReference type="InterPro" id="IPR029044">
    <property type="entry name" value="Nucleotide-diphossugar_trans"/>
</dbReference>
<comment type="caution">
    <text evidence="4">The sequence shown here is derived from an EMBL/GenBank/DDBJ whole genome shotgun (WGS) entry which is preliminary data.</text>
</comment>
<dbReference type="GO" id="GO:0016740">
    <property type="term" value="F:transferase activity"/>
    <property type="evidence" value="ECO:0007669"/>
    <property type="project" value="UniProtKB-KW"/>
</dbReference>
<organism evidence="4 5">
    <name type="scientific">Rudaeicoccus suwonensis</name>
    <dbReference type="NCBI Taxonomy" id="657409"/>
    <lineage>
        <taxon>Bacteria</taxon>
        <taxon>Bacillati</taxon>
        <taxon>Actinomycetota</taxon>
        <taxon>Actinomycetes</taxon>
        <taxon>Micrococcales</taxon>
        <taxon>Dermacoccaceae</taxon>
        <taxon>Rudaeicoccus</taxon>
    </lineage>
</organism>
<keyword evidence="1 4" id="KW-0808">Transferase</keyword>
<dbReference type="AlphaFoldDB" id="A0A561E8P4"/>
<gene>
    <name evidence="4" type="ORF">BKA23_0790</name>
</gene>
<dbReference type="InterPro" id="IPR050834">
    <property type="entry name" value="Glycosyltransf_2"/>
</dbReference>
<name>A0A561E8P4_9MICO</name>
<dbReference type="OrthoDB" id="9802632at2"/>
<feature type="domain" description="Glycosyltransferase 2-like" evidence="2">
    <location>
        <begin position="5"/>
        <end position="129"/>
    </location>
</feature>
<keyword evidence="5" id="KW-1185">Reference proteome</keyword>
<dbReference type="Pfam" id="PF00535">
    <property type="entry name" value="Glycos_transf_2"/>
    <property type="match status" value="1"/>
</dbReference>
<sequence length="305" mass="33074">MTTASIVIPTRGGAQRLPLLLHTLEHQSTDDWEALVVIDGDIDDSASVVRIFADLPIRTIVFPQNRGRSHALNAGFTAAQGEVFIRVDDDFELSPGHVAAHIAAHASGPCGAIGLTRNVALTNRYWRVYGAAADERSRHDAHSMPADQRWRLWGGNTSIDRGSFTRVGGFDTTYAGYGWEDVDFGYRVAQLGLPIHLVEDAEALHHMASVDTQTRARRAFDSGRAQRHFEALHGAGSSRDRSTPSSWWRRATDTTAGALTSARVQALSKAVDATLPVLPPPIARKAVAFTVEASATAGFTEQPDE</sequence>
<dbReference type="EMBL" id="VIVQ01000001">
    <property type="protein sequence ID" value="TWE11994.1"/>
    <property type="molecule type" value="Genomic_DNA"/>
</dbReference>
<protein>
    <submittedName>
        <fullName evidence="4">GT2 family glycosyltransferase</fullName>
    </submittedName>
</protein>
<dbReference type="Pfam" id="PF02709">
    <property type="entry name" value="Glyco_transf_7C"/>
    <property type="match status" value="1"/>
</dbReference>
<dbReference type="CDD" id="cd00761">
    <property type="entry name" value="Glyco_tranf_GTA_type"/>
    <property type="match status" value="1"/>
</dbReference>
<dbReference type="PANTHER" id="PTHR43685">
    <property type="entry name" value="GLYCOSYLTRANSFERASE"/>
    <property type="match status" value="1"/>
</dbReference>
<reference evidence="4 5" key="1">
    <citation type="submission" date="2019-06" db="EMBL/GenBank/DDBJ databases">
        <title>Sequencing the genomes of 1000 actinobacteria strains.</title>
        <authorList>
            <person name="Klenk H.-P."/>
        </authorList>
    </citation>
    <scope>NUCLEOTIDE SEQUENCE [LARGE SCALE GENOMIC DNA]</scope>
    <source>
        <strain evidence="4 5">DSM 19560</strain>
    </source>
</reference>
<dbReference type="Gene3D" id="3.90.550.10">
    <property type="entry name" value="Spore Coat Polysaccharide Biosynthesis Protein SpsA, Chain A"/>
    <property type="match status" value="1"/>
</dbReference>
<evidence type="ECO:0000313" key="5">
    <source>
        <dbReference type="Proteomes" id="UP000318297"/>
    </source>
</evidence>
<evidence type="ECO:0000259" key="3">
    <source>
        <dbReference type="Pfam" id="PF02709"/>
    </source>
</evidence>
<proteinExistence type="predicted"/>